<dbReference type="OrthoDB" id="6757375at2759"/>
<reference evidence="14" key="2">
    <citation type="submission" date="2019-08" db="EMBL/GenBank/DDBJ databases">
        <authorList>
            <consortium name="Photinus pyralis genome working group"/>
            <person name="Fallon T.R."/>
            <person name="Sander Lower S.E."/>
            <person name="Weng J.-K."/>
        </authorList>
    </citation>
    <scope>NUCLEOTIDE SEQUENCE</scope>
    <source>
        <strain evidence="14">1611_PpyrPB1</strain>
        <tissue evidence="14">Whole body</tissue>
    </source>
</reference>
<keyword evidence="7" id="KW-0540">Nuclease</keyword>
<dbReference type="InterPro" id="IPR026103">
    <property type="entry name" value="HARBI1_animal"/>
</dbReference>
<evidence type="ECO:0000256" key="7">
    <source>
        <dbReference type="ARBA" id="ARBA00022722"/>
    </source>
</evidence>
<evidence type="ECO:0000256" key="11">
    <source>
        <dbReference type="ARBA" id="ARBA00030126"/>
    </source>
</evidence>
<proteinExistence type="inferred from homology"/>
<protein>
    <recommendedName>
        <fullName evidence="5">Putative nuclease HARBI1</fullName>
    </recommendedName>
    <alternativeName>
        <fullName evidence="11">Harbinger transposase-derived nuclease</fullName>
    </alternativeName>
</protein>
<keyword evidence="6" id="KW-0963">Cytoplasm</keyword>
<evidence type="ECO:0000313" key="15">
    <source>
        <dbReference type="EMBL" id="KAB0797850.1"/>
    </source>
</evidence>
<keyword evidence="8" id="KW-0479">Metal-binding</keyword>
<dbReference type="AlphaFoldDB" id="A0A5N4A4Y0"/>
<evidence type="ECO:0000313" key="17">
    <source>
        <dbReference type="EMBL" id="KAB0798555.1"/>
    </source>
</evidence>
<evidence type="ECO:0000256" key="1">
    <source>
        <dbReference type="ARBA" id="ARBA00001968"/>
    </source>
</evidence>
<evidence type="ECO:0000256" key="2">
    <source>
        <dbReference type="ARBA" id="ARBA00004123"/>
    </source>
</evidence>
<dbReference type="InParanoid" id="A0A5N4A4Y0"/>
<dbReference type="InterPro" id="IPR045249">
    <property type="entry name" value="HARBI1-like"/>
</dbReference>
<evidence type="ECO:0000256" key="9">
    <source>
        <dbReference type="ARBA" id="ARBA00022801"/>
    </source>
</evidence>
<evidence type="ECO:0000313" key="19">
    <source>
        <dbReference type="EMBL" id="KAB0805336.1"/>
    </source>
</evidence>
<comment type="subcellular location">
    <subcellularLocation>
        <location evidence="3">Cytoplasm</location>
    </subcellularLocation>
    <subcellularLocation>
        <location evidence="2">Nucleus</location>
    </subcellularLocation>
</comment>
<accession>A0A5N4A4Y0</accession>
<organism evidence="14 20">
    <name type="scientific">Photinus pyralis</name>
    <name type="common">Common eastern firefly</name>
    <name type="synonym">Lampyris pyralis</name>
    <dbReference type="NCBI Taxonomy" id="7054"/>
    <lineage>
        <taxon>Eukaryota</taxon>
        <taxon>Metazoa</taxon>
        <taxon>Ecdysozoa</taxon>
        <taxon>Arthropoda</taxon>
        <taxon>Hexapoda</taxon>
        <taxon>Insecta</taxon>
        <taxon>Pterygota</taxon>
        <taxon>Neoptera</taxon>
        <taxon>Endopterygota</taxon>
        <taxon>Coleoptera</taxon>
        <taxon>Polyphaga</taxon>
        <taxon>Elateriformia</taxon>
        <taxon>Elateroidea</taxon>
        <taxon>Lampyridae</taxon>
        <taxon>Lampyrinae</taxon>
        <taxon>Photinus</taxon>
    </lineage>
</organism>
<dbReference type="GO" id="GO:0005737">
    <property type="term" value="C:cytoplasm"/>
    <property type="evidence" value="ECO:0007669"/>
    <property type="project" value="UniProtKB-SubCell"/>
</dbReference>
<evidence type="ECO:0000313" key="16">
    <source>
        <dbReference type="EMBL" id="KAB0798182.1"/>
    </source>
</evidence>
<evidence type="ECO:0000256" key="4">
    <source>
        <dbReference type="ARBA" id="ARBA00006958"/>
    </source>
</evidence>
<reference evidence="14 20" key="1">
    <citation type="journal article" date="2018" name="Elife">
        <title>Firefly genomes illuminate parallel origins of bioluminescence in beetles.</title>
        <authorList>
            <person name="Fallon T.R."/>
            <person name="Lower S.E."/>
            <person name="Chang C.H."/>
            <person name="Bessho-Uehara M."/>
            <person name="Martin G.J."/>
            <person name="Bewick A.J."/>
            <person name="Behringer M."/>
            <person name="Debat H.J."/>
            <person name="Wong I."/>
            <person name="Day J.C."/>
            <person name="Suvorov A."/>
            <person name="Silva C.J."/>
            <person name="Stanger-Hall K.F."/>
            <person name="Hall D.W."/>
            <person name="Schmitz R.J."/>
            <person name="Nelson D.R."/>
            <person name="Lewis S.M."/>
            <person name="Shigenobu S."/>
            <person name="Bybee S.M."/>
            <person name="Larracuente A.M."/>
            <person name="Oba Y."/>
            <person name="Weng J.K."/>
        </authorList>
    </citation>
    <scope>NUCLEOTIDE SEQUENCE [LARGE SCALE GENOMIC DNA]</scope>
    <source>
        <strain evidence="14">1611_PpyrPB1</strain>
        <tissue evidence="14">Whole body</tissue>
    </source>
</reference>
<dbReference type="GO" id="GO:0016787">
    <property type="term" value="F:hydrolase activity"/>
    <property type="evidence" value="ECO:0007669"/>
    <property type="project" value="UniProtKB-KW"/>
</dbReference>
<comment type="similarity">
    <text evidence="4">Belongs to the HARBI1 family.</text>
</comment>
<keyword evidence="20" id="KW-1185">Reference proteome</keyword>
<dbReference type="InterPro" id="IPR027806">
    <property type="entry name" value="HARBI1_dom"/>
</dbReference>
<dbReference type="EMBL" id="VVIM01000004">
    <property type="protein sequence ID" value="KAB0800811.1"/>
    <property type="molecule type" value="Genomic_DNA"/>
</dbReference>
<evidence type="ECO:0000256" key="8">
    <source>
        <dbReference type="ARBA" id="ARBA00022723"/>
    </source>
</evidence>
<evidence type="ECO:0000256" key="3">
    <source>
        <dbReference type="ARBA" id="ARBA00004496"/>
    </source>
</evidence>
<dbReference type="EMBL" id="VVIM01000006">
    <property type="protein sequence ID" value="KAB0798182.1"/>
    <property type="molecule type" value="Genomic_DNA"/>
</dbReference>
<dbReference type="EMBL" id="VVIM01000001">
    <property type="protein sequence ID" value="KAB0805336.1"/>
    <property type="molecule type" value="Genomic_DNA"/>
</dbReference>
<evidence type="ECO:0000313" key="14">
    <source>
        <dbReference type="EMBL" id="KAB0792351.1"/>
    </source>
</evidence>
<dbReference type="PRINTS" id="PR02086">
    <property type="entry name" value="PUTNUCHARBI1"/>
</dbReference>
<dbReference type="EMBL" id="VVIM01000010">
    <property type="protein sequence ID" value="KAB0792351.1"/>
    <property type="molecule type" value="Genomic_DNA"/>
</dbReference>
<dbReference type="GO" id="GO:0005634">
    <property type="term" value="C:nucleus"/>
    <property type="evidence" value="ECO:0007669"/>
    <property type="project" value="UniProtKB-SubCell"/>
</dbReference>
<sequence>MELIDVDDVDVVDMVDIVENIRIPRQIHIRRNLFNIYSNVEFFRRFRLEKGTALYLLEKIEHRLEYFHNRNNSISPMNQLLLTLRAYASAGHFVAVGDFVHADKSTVCKIVSKVSRLIASIAREFIYMPRNEVEIASAQNKFYDIAGFPRVIGAIDGCHIKIQSQGGADAEIYRNRKGYFSVNVQAVTSADLLFQDIVARWPGSTHDTTIFRNSRLMHRFNNGDFGNSILLGDSGYMNLSYLFTPFLNVQNDGERNYNRSHVQSRVKVENLFGVWKRRFPIIAYGCRMKLENVLCVIVATAVLHNLARLRGEPEPPIENLIMEHELQQAIRDGDIPLAAEENDLGYDYRRHLVDIYFSRL</sequence>
<evidence type="ECO:0000313" key="20">
    <source>
        <dbReference type="Proteomes" id="UP000327044"/>
    </source>
</evidence>
<dbReference type="Pfam" id="PF13359">
    <property type="entry name" value="DDE_Tnp_4"/>
    <property type="match status" value="1"/>
</dbReference>
<keyword evidence="10" id="KW-0539">Nucleus</keyword>
<dbReference type="EMBL" id="VVIM01000006">
    <property type="protein sequence ID" value="KAB0798555.1"/>
    <property type="molecule type" value="Genomic_DNA"/>
</dbReference>
<feature type="domain" description="DDE Tnp4" evidence="13">
    <location>
        <begin position="155"/>
        <end position="305"/>
    </location>
</feature>
<dbReference type="PANTHER" id="PTHR22930">
    <property type="match status" value="1"/>
</dbReference>
<evidence type="ECO:0000256" key="5">
    <source>
        <dbReference type="ARBA" id="ARBA00015519"/>
    </source>
</evidence>
<dbReference type="EMBL" id="VVIM01000006">
    <property type="protein sequence ID" value="KAB0797850.1"/>
    <property type="molecule type" value="Genomic_DNA"/>
</dbReference>
<evidence type="ECO:0000256" key="12">
    <source>
        <dbReference type="ARBA" id="ARBA00045850"/>
    </source>
</evidence>
<dbReference type="PANTHER" id="PTHR22930:SF289">
    <property type="entry name" value="DDE TNP4 DOMAIN-CONTAINING PROTEIN-RELATED"/>
    <property type="match status" value="1"/>
</dbReference>
<gene>
    <name evidence="19" type="ORF">PPYR_02306</name>
    <name evidence="18" type="ORF">PPYR_06550</name>
    <name evidence="15" type="ORF">PPYR_08843</name>
    <name evidence="16" type="ORF">PPYR_09175</name>
    <name evidence="17" type="ORF">PPYR_09548</name>
    <name evidence="14" type="ORF">PPYR_14310</name>
</gene>
<keyword evidence="9" id="KW-0378">Hydrolase</keyword>
<dbReference type="GO" id="GO:0046872">
    <property type="term" value="F:metal ion binding"/>
    <property type="evidence" value="ECO:0007669"/>
    <property type="project" value="UniProtKB-KW"/>
</dbReference>
<comment type="cofactor">
    <cofactor evidence="1">
        <name>a divalent metal cation</name>
        <dbReference type="ChEBI" id="CHEBI:60240"/>
    </cofactor>
</comment>
<comment type="function">
    <text evidence="12">Transposase-derived protein that may have nuclease activity. Does not have transposase activity.</text>
</comment>
<name>A0A5N4A4Y0_PHOPY</name>
<evidence type="ECO:0000256" key="6">
    <source>
        <dbReference type="ARBA" id="ARBA00022490"/>
    </source>
</evidence>
<evidence type="ECO:0000256" key="10">
    <source>
        <dbReference type="ARBA" id="ARBA00023242"/>
    </source>
</evidence>
<evidence type="ECO:0000259" key="13">
    <source>
        <dbReference type="Pfam" id="PF13359"/>
    </source>
</evidence>
<dbReference type="GO" id="GO:0004518">
    <property type="term" value="F:nuclease activity"/>
    <property type="evidence" value="ECO:0007669"/>
    <property type="project" value="UniProtKB-KW"/>
</dbReference>
<comment type="caution">
    <text evidence="14">The sequence shown here is derived from an EMBL/GenBank/DDBJ whole genome shotgun (WGS) entry which is preliminary data.</text>
</comment>
<evidence type="ECO:0000313" key="18">
    <source>
        <dbReference type="EMBL" id="KAB0800811.1"/>
    </source>
</evidence>
<dbReference type="Proteomes" id="UP000327044">
    <property type="component" value="Unassembled WGS sequence"/>
</dbReference>